<sequence>MKPARTLLSLLTVAAAGAGVAASAQFITTKTTEAAVDARRSDPAKLDARQENVETVRRTITLTSGQNSRPSAKPQPSSSSRKPDDDEEDDEDTSTQDVKTTQSVADSQSTSSTADDKTRLTVPTSTSASSASETSLPRPDGGNGKKGGLSAGTAAGIAAGAVAGIAIIAAIAFLLWRRSQGGIRGAVVTAEYPRSMADMPPPPGQDMEGAATGVGRDGPFYLGIGNGGTYAERSSSAGGGGGGGSGEALFRIPPAGTMPGQPGFEQSDYFQSPQQRQQLEGGDLGEQRPVSEFTTYPSPGQPVLPVSPMTPYRPDSIPAGQLQGQETQSRASVSYPGFGSPELPTYMIPGGDRSRAMSFSSLSRISFGGPHTAELVGSPPPPIPSTAVVEGQPSTRRNQVLD</sequence>
<keyword evidence="2 6" id="KW-0812">Transmembrane</keyword>
<organism evidence="8 9">
    <name type="scientific">Chaetomium strumarium</name>
    <dbReference type="NCBI Taxonomy" id="1170767"/>
    <lineage>
        <taxon>Eukaryota</taxon>
        <taxon>Fungi</taxon>
        <taxon>Dikarya</taxon>
        <taxon>Ascomycota</taxon>
        <taxon>Pezizomycotina</taxon>
        <taxon>Sordariomycetes</taxon>
        <taxon>Sordariomycetidae</taxon>
        <taxon>Sordariales</taxon>
        <taxon>Chaetomiaceae</taxon>
        <taxon>Chaetomium</taxon>
    </lineage>
</organism>
<feature type="region of interest" description="Disordered" evidence="5">
    <location>
        <begin position="38"/>
        <end position="147"/>
    </location>
</feature>
<dbReference type="GO" id="GO:0016020">
    <property type="term" value="C:membrane"/>
    <property type="evidence" value="ECO:0007669"/>
    <property type="project" value="UniProtKB-SubCell"/>
</dbReference>
<accession>A0AAJ0GNG1</accession>
<dbReference type="Proteomes" id="UP001273166">
    <property type="component" value="Unassembled WGS sequence"/>
</dbReference>
<evidence type="ECO:0000256" key="4">
    <source>
        <dbReference type="ARBA" id="ARBA00023136"/>
    </source>
</evidence>
<keyword evidence="4 6" id="KW-0472">Membrane</keyword>
<dbReference type="RefSeq" id="XP_062718941.1">
    <property type="nucleotide sequence ID" value="XM_062863396.1"/>
</dbReference>
<name>A0AAJ0GNG1_9PEZI</name>
<feature type="compositionally biased region" description="Low complexity" evidence="5">
    <location>
        <begin position="124"/>
        <end position="135"/>
    </location>
</feature>
<dbReference type="EMBL" id="JAUDZG010000006">
    <property type="protein sequence ID" value="KAK3303161.1"/>
    <property type="molecule type" value="Genomic_DNA"/>
</dbReference>
<dbReference type="PANTHER" id="PTHR15549">
    <property type="entry name" value="PAIRED IMMUNOGLOBULIN-LIKE TYPE 2 RECEPTOR"/>
    <property type="match status" value="1"/>
</dbReference>
<evidence type="ECO:0000256" key="6">
    <source>
        <dbReference type="SAM" id="Phobius"/>
    </source>
</evidence>
<evidence type="ECO:0000256" key="2">
    <source>
        <dbReference type="ARBA" id="ARBA00022692"/>
    </source>
</evidence>
<comment type="subcellular location">
    <subcellularLocation>
        <location evidence="1">Membrane</location>
        <topology evidence="1">Single-pass membrane protein</topology>
    </subcellularLocation>
</comment>
<evidence type="ECO:0000313" key="8">
    <source>
        <dbReference type="EMBL" id="KAK3303161.1"/>
    </source>
</evidence>
<evidence type="ECO:0008006" key="10">
    <source>
        <dbReference type="Google" id="ProtNLM"/>
    </source>
</evidence>
<keyword evidence="3 6" id="KW-1133">Transmembrane helix</keyword>
<dbReference type="GeneID" id="87882225"/>
<feature type="compositionally biased region" description="Low complexity" evidence="5">
    <location>
        <begin position="95"/>
        <end position="113"/>
    </location>
</feature>
<dbReference type="AlphaFoldDB" id="A0AAJ0GNG1"/>
<feature type="compositionally biased region" description="Polar residues" evidence="5">
    <location>
        <begin position="268"/>
        <end position="278"/>
    </location>
</feature>
<dbReference type="InterPro" id="IPR051694">
    <property type="entry name" value="Immunoregulatory_rcpt-like"/>
</dbReference>
<evidence type="ECO:0000313" key="9">
    <source>
        <dbReference type="Proteomes" id="UP001273166"/>
    </source>
</evidence>
<dbReference type="GO" id="GO:0071944">
    <property type="term" value="C:cell periphery"/>
    <property type="evidence" value="ECO:0007669"/>
    <property type="project" value="UniProtKB-ARBA"/>
</dbReference>
<feature type="compositionally biased region" description="Basic and acidic residues" evidence="5">
    <location>
        <begin position="38"/>
        <end position="57"/>
    </location>
</feature>
<feature type="compositionally biased region" description="Polar residues" evidence="5">
    <location>
        <begin position="58"/>
        <end position="67"/>
    </location>
</feature>
<keyword evidence="7" id="KW-0732">Signal</keyword>
<feature type="signal peptide" evidence="7">
    <location>
        <begin position="1"/>
        <end position="23"/>
    </location>
</feature>
<reference evidence="8" key="2">
    <citation type="submission" date="2023-06" db="EMBL/GenBank/DDBJ databases">
        <authorList>
            <consortium name="Lawrence Berkeley National Laboratory"/>
            <person name="Mondo S.J."/>
            <person name="Hensen N."/>
            <person name="Bonometti L."/>
            <person name="Westerberg I."/>
            <person name="Brannstrom I.O."/>
            <person name="Guillou S."/>
            <person name="Cros-Aarteil S."/>
            <person name="Calhoun S."/>
            <person name="Haridas S."/>
            <person name="Kuo A."/>
            <person name="Pangilinan J."/>
            <person name="Riley R."/>
            <person name="Labutti K."/>
            <person name="Andreopoulos B."/>
            <person name="Lipzen A."/>
            <person name="Chen C."/>
            <person name="Yanf M."/>
            <person name="Daum C."/>
            <person name="Ng V."/>
            <person name="Clum A."/>
            <person name="Steindorff A."/>
            <person name="Ohm R."/>
            <person name="Martin F."/>
            <person name="Silar P."/>
            <person name="Natvig D."/>
            <person name="Lalanne C."/>
            <person name="Gautier V."/>
            <person name="Ament-Velasquez S.L."/>
            <person name="Kruys A."/>
            <person name="Hutchinson M.I."/>
            <person name="Powell A.J."/>
            <person name="Barry K."/>
            <person name="Miller A.N."/>
            <person name="Grigoriev I.V."/>
            <person name="Debuchy R."/>
            <person name="Gladieux P."/>
            <person name="Thoren M.H."/>
            <person name="Johannesson H."/>
        </authorList>
    </citation>
    <scope>NUCLEOTIDE SEQUENCE</scope>
    <source>
        <strain evidence="8">CBS 333.67</strain>
    </source>
</reference>
<feature type="region of interest" description="Disordered" evidence="5">
    <location>
        <begin position="232"/>
        <end position="303"/>
    </location>
</feature>
<protein>
    <recommendedName>
        <fullName evidence="10">Mid2 domain-containing protein</fullName>
    </recommendedName>
</protein>
<feature type="compositionally biased region" description="Gly residues" evidence="5">
    <location>
        <begin position="237"/>
        <end position="246"/>
    </location>
</feature>
<feature type="chain" id="PRO_5042498406" description="Mid2 domain-containing protein" evidence="7">
    <location>
        <begin position="24"/>
        <end position="402"/>
    </location>
</feature>
<gene>
    <name evidence="8" type="ORF">B0T15DRAFT_265237</name>
</gene>
<proteinExistence type="predicted"/>
<comment type="caution">
    <text evidence="8">The sequence shown here is derived from an EMBL/GenBank/DDBJ whole genome shotgun (WGS) entry which is preliminary data.</text>
</comment>
<evidence type="ECO:0000256" key="3">
    <source>
        <dbReference type="ARBA" id="ARBA00022989"/>
    </source>
</evidence>
<keyword evidence="9" id="KW-1185">Reference proteome</keyword>
<feature type="compositionally biased region" description="Acidic residues" evidence="5">
    <location>
        <begin position="85"/>
        <end position="94"/>
    </location>
</feature>
<evidence type="ECO:0000256" key="7">
    <source>
        <dbReference type="SAM" id="SignalP"/>
    </source>
</evidence>
<feature type="compositionally biased region" description="Low complexity" evidence="5">
    <location>
        <begin position="68"/>
        <end position="80"/>
    </location>
</feature>
<dbReference type="PANTHER" id="PTHR15549:SF30">
    <property type="entry name" value="MID2 DOMAIN-CONTAINING PROTEIN"/>
    <property type="match status" value="1"/>
</dbReference>
<evidence type="ECO:0000256" key="5">
    <source>
        <dbReference type="SAM" id="MobiDB-lite"/>
    </source>
</evidence>
<feature type="region of interest" description="Disordered" evidence="5">
    <location>
        <begin position="370"/>
        <end position="402"/>
    </location>
</feature>
<feature type="transmembrane region" description="Helical" evidence="6">
    <location>
        <begin position="154"/>
        <end position="176"/>
    </location>
</feature>
<reference evidence="8" key="1">
    <citation type="journal article" date="2023" name="Mol. Phylogenet. Evol.">
        <title>Genome-scale phylogeny and comparative genomics of the fungal order Sordariales.</title>
        <authorList>
            <person name="Hensen N."/>
            <person name="Bonometti L."/>
            <person name="Westerberg I."/>
            <person name="Brannstrom I.O."/>
            <person name="Guillou S."/>
            <person name="Cros-Aarteil S."/>
            <person name="Calhoun S."/>
            <person name="Haridas S."/>
            <person name="Kuo A."/>
            <person name="Mondo S."/>
            <person name="Pangilinan J."/>
            <person name="Riley R."/>
            <person name="LaButti K."/>
            <person name="Andreopoulos B."/>
            <person name="Lipzen A."/>
            <person name="Chen C."/>
            <person name="Yan M."/>
            <person name="Daum C."/>
            <person name="Ng V."/>
            <person name="Clum A."/>
            <person name="Steindorff A."/>
            <person name="Ohm R.A."/>
            <person name="Martin F."/>
            <person name="Silar P."/>
            <person name="Natvig D.O."/>
            <person name="Lalanne C."/>
            <person name="Gautier V."/>
            <person name="Ament-Velasquez S.L."/>
            <person name="Kruys A."/>
            <person name="Hutchinson M.I."/>
            <person name="Powell A.J."/>
            <person name="Barry K."/>
            <person name="Miller A.N."/>
            <person name="Grigoriev I.V."/>
            <person name="Debuchy R."/>
            <person name="Gladieux P."/>
            <person name="Hiltunen Thoren M."/>
            <person name="Johannesson H."/>
        </authorList>
    </citation>
    <scope>NUCLEOTIDE SEQUENCE</scope>
    <source>
        <strain evidence="8">CBS 333.67</strain>
    </source>
</reference>
<feature type="compositionally biased region" description="Polar residues" evidence="5">
    <location>
        <begin position="392"/>
        <end position="402"/>
    </location>
</feature>
<evidence type="ECO:0000256" key="1">
    <source>
        <dbReference type="ARBA" id="ARBA00004167"/>
    </source>
</evidence>